<accession>A0AAI9F2H7</accession>
<dbReference type="EMBL" id="ABCJ01000004">
    <property type="protein sequence ID" value="EDM23601.1"/>
    <property type="molecule type" value="Genomic_DNA"/>
</dbReference>
<evidence type="ECO:0000313" key="1">
    <source>
        <dbReference type="EMBL" id="EDM23601.1"/>
    </source>
</evidence>
<name>A0AAI9F2H7_9BACT</name>
<evidence type="ECO:0000313" key="2">
    <source>
        <dbReference type="Proteomes" id="UP000003288"/>
    </source>
</evidence>
<comment type="caution">
    <text evidence="1">The sequence shown here is derived from an EMBL/GenBank/DDBJ whole genome shotgun (WGS) entry which is preliminary data.</text>
</comment>
<protein>
    <submittedName>
        <fullName evidence="1">Uncharacterized protein</fullName>
    </submittedName>
</protein>
<dbReference type="Proteomes" id="UP000003288">
    <property type="component" value="Unassembled WGS sequence"/>
</dbReference>
<organism evidence="1 2">
    <name type="scientific">Caminibacter mediatlanticus TB-2</name>
    <dbReference type="NCBI Taxonomy" id="391592"/>
    <lineage>
        <taxon>Bacteria</taxon>
        <taxon>Pseudomonadati</taxon>
        <taxon>Campylobacterota</taxon>
        <taxon>Epsilonproteobacteria</taxon>
        <taxon>Nautiliales</taxon>
        <taxon>Nautiliaceae</taxon>
        <taxon>Caminibacter</taxon>
    </lineage>
</organism>
<sequence length="56" mass="6838">MEELLNFKEIFMKKLVLFLMFLFFLIGCSEKNNKFPSYQLQKDNANSEWNKLKEEK</sequence>
<gene>
    <name evidence="1" type="ORF">CMTB2_04932</name>
</gene>
<dbReference type="AlphaFoldDB" id="A0AAI9F2H7"/>
<reference evidence="1 2" key="1">
    <citation type="journal article" date="2011" name="Stand. Genomic Sci.">
        <title>Draft genome sequence of Caminibacter mediatlanticus strain TB-2, an epsilonproteobacterium isolated from a deep-sea hydrothermal vent.</title>
        <authorList>
            <person name="Giovannelli D."/>
            <person name="Ferriera S."/>
            <person name="Johnson J."/>
            <person name="Kravitz S."/>
            <person name="Perez-Rodriguez I."/>
            <person name="Ricci J."/>
            <person name="O'Brien C."/>
            <person name="Voordeckers J.W."/>
            <person name="Bini E."/>
            <person name="Vetriani C."/>
        </authorList>
    </citation>
    <scope>NUCLEOTIDE SEQUENCE [LARGE SCALE GENOMIC DNA]</scope>
    <source>
        <strain evidence="1 2">TB-2</strain>
    </source>
</reference>
<proteinExistence type="predicted"/>